<keyword evidence="4 6" id="KW-1133">Transmembrane helix</keyword>
<comment type="subcellular location">
    <subcellularLocation>
        <location evidence="1">Membrane</location>
        <topology evidence="1">Multi-pass membrane protein</topology>
    </subcellularLocation>
</comment>
<sequence length="176" mass="19607">MTDPLVGNREVGWRNVAESIKANSYLVKDVWNSLKSDLQECKNISSKIANDAWIHVPSRGAILDDARYAFKTYLSKLRKEKLSKQMLHWVGGAACAVIIYRIILNVLGFTHKGIAKKSVGSCMMRKQGASTKRGSLVSNLQSKGAKSDSYTTTISLIKIGLVTVGLYQLYKFYHFS</sequence>
<evidence type="ECO:0000256" key="5">
    <source>
        <dbReference type="ARBA" id="ARBA00023136"/>
    </source>
</evidence>
<gene>
    <name evidence="7" type="ORF">AKO1_005067</name>
</gene>
<dbReference type="Gene3D" id="6.10.110.10">
    <property type="match status" value="1"/>
</dbReference>
<accession>A0AAW2Z5M3</accession>
<evidence type="ECO:0000313" key="8">
    <source>
        <dbReference type="Proteomes" id="UP001431209"/>
    </source>
</evidence>
<keyword evidence="8" id="KW-1185">Reference proteome</keyword>
<name>A0AAW2Z5M3_9EUKA</name>
<dbReference type="EMBL" id="JAOPGA020001037">
    <property type="protein sequence ID" value="KAL0484396.1"/>
    <property type="molecule type" value="Genomic_DNA"/>
</dbReference>
<reference evidence="7 8" key="1">
    <citation type="submission" date="2024-03" db="EMBL/GenBank/DDBJ databases">
        <title>The Acrasis kona genome and developmental transcriptomes reveal deep origins of eukaryotic multicellular pathways.</title>
        <authorList>
            <person name="Sheikh S."/>
            <person name="Fu C.-J."/>
            <person name="Brown M.W."/>
            <person name="Baldauf S.L."/>
        </authorList>
    </citation>
    <scope>NUCLEOTIDE SEQUENCE [LARGE SCALE GENOMIC DNA]</scope>
    <source>
        <strain evidence="7 8">ATCC MYA-3509</strain>
    </source>
</reference>
<dbReference type="GO" id="GO:0016020">
    <property type="term" value="C:membrane"/>
    <property type="evidence" value="ECO:0007669"/>
    <property type="project" value="UniProtKB-SubCell"/>
</dbReference>
<keyword evidence="5 6" id="KW-0472">Membrane</keyword>
<comment type="similarity">
    <text evidence="2">Belongs to the IFI6/IFI27 family.</text>
</comment>
<dbReference type="AlphaFoldDB" id="A0AAW2Z5M3"/>
<evidence type="ECO:0000256" key="6">
    <source>
        <dbReference type="SAM" id="Phobius"/>
    </source>
</evidence>
<feature type="transmembrane region" description="Helical" evidence="6">
    <location>
        <begin position="86"/>
        <end position="103"/>
    </location>
</feature>
<comment type="caution">
    <text evidence="7">The sequence shown here is derived from an EMBL/GenBank/DDBJ whole genome shotgun (WGS) entry which is preliminary data.</text>
</comment>
<organism evidence="7 8">
    <name type="scientific">Acrasis kona</name>
    <dbReference type="NCBI Taxonomy" id="1008807"/>
    <lineage>
        <taxon>Eukaryota</taxon>
        <taxon>Discoba</taxon>
        <taxon>Heterolobosea</taxon>
        <taxon>Tetramitia</taxon>
        <taxon>Eutetramitia</taxon>
        <taxon>Acrasidae</taxon>
        <taxon>Acrasis</taxon>
    </lineage>
</organism>
<dbReference type="Pfam" id="PF06140">
    <property type="entry name" value="Ifi-6-16"/>
    <property type="match status" value="1"/>
</dbReference>
<keyword evidence="3 6" id="KW-0812">Transmembrane</keyword>
<dbReference type="InterPro" id="IPR009311">
    <property type="entry name" value="IFI6/IFI27-like"/>
</dbReference>
<proteinExistence type="inferred from homology"/>
<dbReference type="Proteomes" id="UP001431209">
    <property type="component" value="Unassembled WGS sequence"/>
</dbReference>
<evidence type="ECO:0000313" key="7">
    <source>
        <dbReference type="EMBL" id="KAL0484396.1"/>
    </source>
</evidence>
<evidence type="ECO:0000256" key="2">
    <source>
        <dbReference type="ARBA" id="ARBA00007262"/>
    </source>
</evidence>
<protein>
    <submittedName>
        <fullName evidence="7">IFI27</fullName>
    </submittedName>
</protein>
<dbReference type="InterPro" id="IPR038213">
    <property type="entry name" value="IFI6/IFI27-like_sf"/>
</dbReference>
<evidence type="ECO:0000256" key="1">
    <source>
        <dbReference type="ARBA" id="ARBA00004141"/>
    </source>
</evidence>
<evidence type="ECO:0000256" key="4">
    <source>
        <dbReference type="ARBA" id="ARBA00022989"/>
    </source>
</evidence>
<evidence type="ECO:0000256" key="3">
    <source>
        <dbReference type="ARBA" id="ARBA00022692"/>
    </source>
</evidence>